<dbReference type="Proteomes" id="UP000683925">
    <property type="component" value="Unassembled WGS sequence"/>
</dbReference>
<name>A0A8S1YCX5_PAROT</name>
<comment type="caution">
    <text evidence="1">The sequence shown here is derived from an EMBL/GenBank/DDBJ whole genome shotgun (WGS) entry which is preliminary data.</text>
</comment>
<gene>
    <name evidence="1" type="ORF">POCTA_138.1.T1560014</name>
</gene>
<protein>
    <submittedName>
        <fullName evidence="1">Uncharacterized protein</fullName>
    </submittedName>
</protein>
<dbReference type="EMBL" id="CAJJDP010000158">
    <property type="protein sequence ID" value="CAD8211915.1"/>
    <property type="molecule type" value="Genomic_DNA"/>
</dbReference>
<evidence type="ECO:0000313" key="2">
    <source>
        <dbReference type="Proteomes" id="UP000683925"/>
    </source>
</evidence>
<sequence>MSLQKQIIQVSLEVMQRLRIQWQFSIEKKEGFTLDVYLIFPLTFKKENEFSYFSCAERTWCGVGNKWGIIQDVLIEE</sequence>
<evidence type="ECO:0000313" key="1">
    <source>
        <dbReference type="EMBL" id="CAD8211915.1"/>
    </source>
</evidence>
<keyword evidence="2" id="KW-1185">Reference proteome</keyword>
<reference evidence="1" key="1">
    <citation type="submission" date="2021-01" db="EMBL/GenBank/DDBJ databases">
        <authorList>
            <consortium name="Genoscope - CEA"/>
            <person name="William W."/>
        </authorList>
    </citation>
    <scope>NUCLEOTIDE SEQUENCE</scope>
</reference>
<accession>A0A8S1YCX5</accession>
<proteinExistence type="predicted"/>
<organism evidence="1 2">
    <name type="scientific">Paramecium octaurelia</name>
    <dbReference type="NCBI Taxonomy" id="43137"/>
    <lineage>
        <taxon>Eukaryota</taxon>
        <taxon>Sar</taxon>
        <taxon>Alveolata</taxon>
        <taxon>Ciliophora</taxon>
        <taxon>Intramacronucleata</taxon>
        <taxon>Oligohymenophorea</taxon>
        <taxon>Peniculida</taxon>
        <taxon>Parameciidae</taxon>
        <taxon>Paramecium</taxon>
    </lineage>
</organism>
<dbReference type="AlphaFoldDB" id="A0A8S1YCX5"/>